<evidence type="ECO:0000313" key="2">
    <source>
        <dbReference type="Proteomes" id="UP000789525"/>
    </source>
</evidence>
<comment type="caution">
    <text evidence="1">The sequence shown here is derived from an EMBL/GenBank/DDBJ whole genome shotgun (WGS) entry which is preliminary data.</text>
</comment>
<gene>
    <name evidence="1" type="ORF">ACOLOM_LOCUS2792</name>
</gene>
<sequence>MNISIQEEFDTNNVEWSVWKCGRFIRFIQQNPKVNQIEKDPMDEHKFLPKYLELVIAQDKEYYIWETKSLDDMLIAIFRFLQKYYPHQLILSAIHQEKIEEWEKELPKYISDENTSTKEAKLQDKLIKEINIKWLPGFKYLYEFEYQRGNDRGDLIFANDYGILVVIETKILGYVLPQIVKNLNKVKEHRTPRFIRTNQLGKCYQNWFCIPKDEEKTFHWYKKAATAGNSEGRTIYVGAIKMALVF</sequence>
<reference evidence="1" key="1">
    <citation type="submission" date="2021-06" db="EMBL/GenBank/DDBJ databases">
        <authorList>
            <person name="Kallberg Y."/>
            <person name="Tangrot J."/>
            <person name="Rosling A."/>
        </authorList>
    </citation>
    <scope>NUCLEOTIDE SEQUENCE</scope>
    <source>
        <strain evidence="1">CL356</strain>
    </source>
</reference>
<accession>A0ACA9L1M2</accession>
<evidence type="ECO:0000313" key="1">
    <source>
        <dbReference type="EMBL" id="CAG8500854.1"/>
    </source>
</evidence>
<organism evidence="1 2">
    <name type="scientific">Acaulospora colombiana</name>
    <dbReference type="NCBI Taxonomy" id="27376"/>
    <lineage>
        <taxon>Eukaryota</taxon>
        <taxon>Fungi</taxon>
        <taxon>Fungi incertae sedis</taxon>
        <taxon>Mucoromycota</taxon>
        <taxon>Glomeromycotina</taxon>
        <taxon>Glomeromycetes</taxon>
        <taxon>Diversisporales</taxon>
        <taxon>Acaulosporaceae</taxon>
        <taxon>Acaulospora</taxon>
    </lineage>
</organism>
<dbReference type="EMBL" id="CAJVPT010003828">
    <property type="protein sequence ID" value="CAG8500854.1"/>
    <property type="molecule type" value="Genomic_DNA"/>
</dbReference>
<keyword evidence="2" id="KW-1185">Reference proteome</keyword>
<name>A0ACA9L1M2_9GLOM</name>
<protein>
    <submittedName>
        <fullName evidence="1">9100_t:CDS:1</fullName>
    </submittedName>
</protein>
<dbReference type="Proteomes" id="UP000789525">
    <property type="component" value="Unassembled WGS sequence"/>
</dbReference>
<proteinExistence type="predicted"/>